<keyword evidence="3" id="KW-1185">Reference proteome</keyword>
<feature type="compositionally biased region" description="Low complexity" evidence="1">
    <location>
        <begin position="186"/>
        <end position="197"/>
    </location>
</feature>
<accession>A0AAD9YC74</accession>
<organism evidence="2 3">
    <name type="scientific">Colletotrichum kahawae</name>
    <name type="common">Coffee berry disease fungus</name>
    <dbReference type="NCBI Taxonomy" id="34407"/>
    <lineage>
        <taxon>Eukaryota</taxon>
        <taxon>Fungi</taxon>
        <taxon>Dikarya</taxon>
        <taxon>Ascomycota</taxon>
        <taxon>Pezizomycotina</taxon>
        <taxon>Sordariomycetes</taxon>
        <taxon>Hypocreomycetidae</taxon>
        <taxon>Glomerellales</taxon>
        <taxon>Glomerellaceae</taxon>
        <taxon>Colletotrichum</taxon>
        <taxon>Colletotrichum gloeosporioides species complex</taxon>
    </lineage>
</organism>
<proteinExistence type="predicted"/>
<comment type="caution">
    <text evidence="2">The sequence shown here is derived from an EMBL/GenBank/DDBJ whole genome shotgun (WGS) entry which is preliminary data.</text>
</comment>
<dbReference type="AlphaFoldDB" id="A0AAD9YC74"/>
<evidence type="ECO:0000313" key="2">
    <source>
        <dbReference type="EMBL" id="KAK2754998.1"/>
    </source>
</evidence>
<dbReference type="EMBL" id="VYYT01000223">
    <property type="protein sequence ID" value="KAK2754998.1"/>
    <property type="molecule type" value="Genomic_DNA"/>
</dbReference>
<reference evidence="2" key="1">
    <citation type="submission" date="2023-02" db="EMBL/GenBank/DDBJ databases">
        <title>Colletotrichum kahawae CIFC_Que2 genome sequencing and assembly.</title>
        <authorList>
            <person name="Baroncelli R."/>
        </authorList>
    </citation>
    <scope>NUCLEOTIDE SEQUENCE</scope>
    <source>
        <strain evidence="2">CIFC_Que2</strain>
    </source>
</reference>
<feature type="region of interest" description="Disordered" evidence="1">
    <location>
        <begin position="176"/>
        <end position="197"/>
    </location>
</feature>
<evidence type="ECO:0000256" key="1">
    <source>
        <dbReference type="SAM" id="MobiDB-lite"/>
    </source>
</evidence>
<protein>
    <submittedName>
        <fullName evidence="2">Uncharacterized protein</fullName>
    </submittedName>
</protein>
<sequence>MLIASEAPAQVREETKTDPKTQAPAQVQQQTTPAPTYTWDHPDLSELKALPVYKAIIQDLSFRRPAYKDATHFKAAYDKCREDAFDIFYQNQCYKVSTEFLVYYALKVVWITYSKQASLHSLTMTTASNDDDDWEAMEWEQPRNWTETHDMRYQEWLEVFHPAASSGCDQTGCHEPSYSAAPRSNASDPAASACTPSAAPATAATAATAQQQQQQQQHRKNGQYSLNIKGLAKAYTEAWVGLRTFRTELSHGTVDSLGVHFQKYYGSSLLGVLLQGNDWLDRSTAERAQQAAAKEIEKKRQLDAIENLAFDRCGKSKNAAGRRKAYLSDLLEFLHTNLGIKREDFQFNKMEATEAIHIVMFKYEGDDDPVFTKELADSWLWSQLDVKKPKGLNDSMHAS</sequence>
<name>A0AAD9YC74_COLKA</name>
<feature type="region of interest" description="Disordered" evidence="1">
    <location>
        <begin position="1"/>
        <end position="38"/>
    </location>
</feature>
<gene>
    <name evidence="2" type="ORF">CKAH01_06012</name>
</gene>
<dbReference type="Proteomes" id="UP001281614">
    <property type="component" value="Unassembled WGS sequence"/>
</dbReference>
<evidence type="ECO:0000313" key="3">
    <source>
        <dbReference type="Proteomes" id="UP001281614"/>
    </source>
</evidence>
<feature type="compositionally biased region" description="Low complexity" evidence="1">
    <location>
        <begin position="21"/>
        <end position="38"/>
    </location>
</feature>